<dbReference type="PANTHER" id="PTHR46796">
    <property type="entry name" value="HTH-TYPE TRANSCRIPTIONAL ACTIVATOR RHAS-RELATED"/>
    <property type="match status" value="1"/>
</dbReference>
<dbReference type="InterPro" id="IPR009057">
    <property type="entry name" value="Homeodomain-like_sf"/>
</dbReference>
<evidence type="ECO:0000313" key="5">
    <source>
        <dbReference type="EMBL" id="WXB75293.1"/>
    </source>
</evidence>
<dbReference type="Pfam" id="PF12833">
    <property type="entry name" value="HTH_18"/>
    <property type="match status" value="1"/>
</dbReference>
<name>A0ABZ2ME42_9MICO</name>
<feature type="domain" description="HTH araC/xylS-type" evidence="4">
    <location>
        <begin position="175"/>
        <end position="256"/>
    </location>
</feature>
<sequence length="272" mass="29701">MTDVVEAAIPPGLRPYAESMVGYRIDGASPGTHIGMPSGTITLVLALDQPLHLIGADGRRGRFDTVVAGLHASPAHILHDGFQHGVQLGLTPRGAALLLGGPPGEIVGTSVDLAEFVGPSARRLHEQLCDTPGWRERFALVVEALFTHRDTSWEPRAEVEHAWNMLSRTRGRAPIAGLAEDVGWSSRHLTHCFRQEYGYPPKTTARVLRFRESHRLISAGRPLTEVAARAGYADQSHLNRDWLAFAGTSPTRWLREDDIAFVQDTTSSPGRS</sequence>
<dbReference type="EMBL" id="CP144913">
    <property type="protein sequence ID" value="WXB75293.1"/>
    <property type="molecule type" value="Genomic_DNA"/>
</dbReference>
<organism evidence="5 6">
    <name type="scientific">Janibacter alittae</name>
    <dbReference type="NCBI Taxonomy" id="3115209"/>
    <lineage>
        <taxon>Bacteria</taxon>
        <taxon>Bacillati</taxon>
        <taxon>Actinomycetota</taxon>
        <taxon>Actinomycetes</taxon>
        <taxon>Micrococcales</taxon>
        <taxon>Intrasporangiaceae</taxon>
        <taxon>Janibacter</taxon>
    </lineage>
</organism>
<keyword evidence="2" id="KW-0238">DNA-binding</keyword>
<evidence type="ECO:0000259" key="4">
    <source>
        <dbReference type="PROSITE" id="PS01124"/>
    </source>
</evidence>
<keyword evidence="1" id="KW-0805">Transcription regulation</keyword>
<evidence type="ECO:0000256" key="3">
    <source>
        <dbReference type="ARBA" id="ARBA00023163"/>
    </source>
</evidence>
<gene>
    <name evidence="5" type="ORF">V1351_10025</name>
</gene>
<reference evidence="5 6" key="1">
    <citation type="submission" date="2024-02" db="EMBL/GenBank/DDBJ databases">
        <title>Janibacter sp. nov., isolated from gut of marine sandworm.</title>
        <authorList>
            <person name="Kim B."/>
            <person name="Jun M.O."/>
            <person name="Shin N.-R."/>
        </authorList>
    </citation>
    <scope>NUCLEOTIDE SEQUENCE [LARGE SCALE GENOMIC DNA]</scope>
    <source>
        <strain evidence="5 6">A1S7</strain>
    </source>
</reference>
<proteinExistence type="predicted"/>
<keyword evidence="3" id="KW-0804">Transcription</keyword>
<dbReference type="InterPro" id="IPR050204">
    <property type="entry name" value="AraC_XylS_family_regulators"/>
</dbReference>
<dbReference type="Proteomes" id="UP001382727">
    <property type="component" value="Chromosome"/>
</dbReference>
<evidence type="ECO:0000256" key="1">
    <source>
        <dbReference type="ARBA" id="ARBA00023015"/>
    </source>
</evidence>
<dbReference type="PROSITE" id="PS01124">
    <property type="entry name" value="HTH_ARAC_FAMILY_2"/>
    <property type="match status" value="1"/>
</dbReference>
<accession>A0ABZ2ME42</accession>
<dbReference type="PANTHER" id="PTHR46796:SF15">
    <property type="entry name" value="BLL1074 PROTEIN"/>
    <property type="match status" value="1"/>
</dbReference>
<protein>
    <submittedName>
        <fullName evidence="5">Helix-turn-helix domain-containing protein</fullName>
    </submittedName>
</protein>
<dbReference type="InterPro" id="IPR018060">
    <property type="entry name" value="HTH_AraC"/>
</dbReference>
<dbReference type="SMART" id="SM00342">
    <property type="entry name" value="HTH_ARAC"/>
    <property type="match status" value="1"/>
</dbReference>
<keyword evidence="6" id="KW-1185">Reference proteome</keyword>
<evidence type="ECO:0000256" key="2">
    <source>
        <dbReference type="ARBA" id="ARBA00023125"/>
    </source>
</evidence>
<dbReference type="Gene3D" id="1.10.10.60">
    <property type="entry name" value="Homeodomain-like"/>
    <property type="match status" value="1"/>
</dbReference>
<evidence type="ECO:0000313" key="6">
    <source>
        <dbReference type="Proteomes" id="UP001382727"/>
    </source>
</evidence>
<dbReference type="SUPFAM" id="SSF46689">
    <property type="entry name" value="Homeodomain-like"/>
    <property type="match status" value="1"/>
</dbReference>
<dbReference type="RefSeq" id="WP_338748005.1">
    <property type="nucleotide sequence ID" value="NZ_CP144913.1"/>
</dbReference>